<keyword evidence="2" id="KW-1185">Reference proteome</keyword>
<accession>A0A1Z4LK64</accession>
<name>A0A1Z4LK64_9CYAN</name>
<reference evidence="1 2" key="1">
    <citation type="submission" date="2017-06" db="EMBL/GenBank/DDBJ databases">
        <title>Genome sequencing of cyanobaciteial culture collection at National Institute for Environmental Studies (NIES).</title>
        <authorList>
            <person name="Hirose Y."/>
            <person name="Shimura Y."/>
            <person name="Fujisawa T."/>
            <person name="Nakamura Y."/>
            <person name="Kawachi M."/>
        </authorList>
    </citation>
    <scope>NUCLEOTIDE SEQUENCE [LARGE SCALE GENOMIC DNA]</scope>
    <source>
        <strain evidence="1 2">NIES-267</strain>
    </source>
</reference>
<evidence type="ECO:0000313" key="2">
    <source>
        <dbReference type="Proteomes" id="UP000218418"/>
    </source>
</evidence>
<evidence type="ECO:0000313" key="1">
    <source>
        <dbReference type="EMBL" id="BAY81584.1"/>
    </source>
</evidence>
<dbReference type="InterPro" id="IPR025460">
    <property type="entry name" value="DUF4280"/>
</dbReference>
<evidence type="ECO:0008006" key="3">
    <source>
        <dbReference type="Google" id="ProtNLM"/>
    </source>
</evidence>
<dbReference type="OrthoDB" id="4825649at2"/>
<dbReference type="Pfam" id="PF14107">
    <property type="entry name" value="DUF4280"/>
    <property type="match status" value="1"/>
</dbReference>
<protein>
    <recommendedName>
        <fullName evidence="3">DUF4280 domain-containing protein</fullName>
    </recommendedName>
</protein>
<dbReference type="AlphaFoldDB" id="A0A1Z4LK64"/>
<proteinExistence type="predicted"/>
<dbReference type="Proteomes" id="UP000218418">
    <property type="component" value="Chromosome"/>
</dbReference>
<organism evidence="1 2">
    <name type="scientific">Calothrix parasitica NIES-267</name>
    <dbReference type="NCBI Taxonomy" id="1973488"/>
    <lineage>
        <taxon>Bacteria</taxon>
        <taxon>Bacillati</taxon>
        <taxon>Cyanobacteriota</taxon>
        <taxon>Cyanophyceae</taxon>
        <taxon>Nostocales</taxon>
        <taxon>Calotrichaceae</taxon>
        <taxon>Calothrix</taxon>
    </lineage>
</organism>
<dbReference type="EMBL" id="AP018227">
    <property type="protein sequence ID" value="BAY81584.1"/>
    <property type="molecule type" value="Genomic_DNA"/>
</dbReference>
<sequence length="131" mass="13291">MPLHVVTGASLQCVPFGTAPSSFIAIPKGPPVLINGMPAASIMDFAPMANILPFAMCTSLANPAVASATSAALGVLTPMPCVPSIVAPWYPGSTKVLVNKMPALPDTAVCNCAWGGVVRVIYAGQVKTAIV</sequence>
<gene>
    <name evidence="1" type="ORF">NIES267_10610</name>
</gene>